<dbReference type="SUPFAM" id="SSF46785">
    <property type="entry name" value="Winged helix' DNA-binding domain"/>
    <property type="match status" value="1"/>
</dbReference>
<dbReference type="InterPro" id="IPR011991">
    <property type="entry name" value="ArsR-like_HTH"/>
</dbReference>
<dbReference type="InterPro" id="IPR000835">
    <property type="entry name" value="HTH_MarR-typ"/>
</dbReference>
<dbReference type="InterPro" id="IPR036390">
    <property type="entry name" value="WH_DNA-bd_sf"/>
</dbReference>
<dbReference type="InterPro" id="IPR036388">
    <property type="entry name" value="WH-like_DNA-bd_sf"/>
</dbReference>
<protein>
    <recommendedName>
        <fullName evidence="1">HTH marR-type domain-containing protein</fullName>
    </recommendedName>
</protein>
<sequence>MNSQRMAIKVTKSTEKILDVLKEGRATPGYLADETDISRQTIHTQLNALLAGKYIQQVHEPTGLYELVNDPREEDTES</sequence>
<comment type="caution">
    <text evidence="2">The sequence shown here is derived from an EMBL/GenBank/DDBJ whole genome shotgun (WGS) entry which is preliminary data.</text>
</comment>
<dbReference type="GeneID" id="68615944"/>
<dbReference type="CDD" id="cd00090">
    <property type="entry name" value="HTH_ARSR"/>
    <property type="match status" value="1"/>
</dbReference>
<dbReference type="GO" id="GO:0003700">
    <property type="term" value="F:DNA-binding transcription factor activity"/>
    <property type="evidence" value="ECO:0007669"/>
    <property type="project" value="InterPro"/>
</dbReference>
<dbReference type="EMBL" id="BAABKX010000004">
    <property type="protein sequence ID" value="GAA5049256.1"/>
    <property type="molecule type" value="Genomic_DNA"/>
</dbReference>
<dbReference type="Pfam" id="PF12802">
    <property type="entry name" value="MarR_2"/>
    <property type="match status" value="1"/>
</dbReference>
<accession>A0AAV3UGE8</accession>
<feature type="domain" description="HTH marR-type" evidence="1">
    <location>
        <begin position="17"/>
        <end position="62"/>
    </location>
</feature>
<proteinExistence type="predicted"/>
<dbReference type="Gene3D" id="1.10.10.10">
    <property type="entry name" value="Winged helix-like DNA-binding domain superfamily/Winged helix DNA-binding domain"/>
    <property type="match status" value="1"/>
</dbReference>
<dbReference type="Proteomes" id="UP001501729">
    <property type="component" value="Unassembled WGS sequence"/>
</dbReference>
<dbReference type="AlphaFoldDB" id="A0AAV3UGE8"/>
<name>A0AAV3UGE8_9EURY</name>
<keyword evidence="3" id="KW-1185">Reference proteome</keyword>
<reference evidence="2 3" key="1">
    <citation type="journal article" date="2019" name="Int. J. Syst. Evol. Microbiol.">
        <title>The Global Catalogue of Microorganisms (GCM) 10K type strain sequencing project: providing services to taxonomists for standard genome sequencing and annotation.</title>
        <authorList>
            <consortium name="The Broad Institute Genomics Platform"/>
            <consortium name="The Broad Institute Genome Sequencing Center for Infectious Disease"/>
            <person name="Wu L."/>
            <person name="Ma J."/>
        </authorList>
    </citation>
    <scope>NUCLEOTIDE SEQUENCE [LARGE SCALE GENOMIC DNA]</scope>
    <source>
        <strain evidence="2 3">JCM 17504</strain>
    </source>
</reference>
<gene>
    <name evidence="2" type="ORF">GCM10025751_21870</name>
</gene>
<dbReference type="RefSeq" id="WP_227777235.1">
    <property type="nucleotide sequence ID" value="NZ_BAABKX010000004.1"/>
</dbReference>
<organism evidence="2 3">
    <name type="scientific">Haladaptatus pallidirubidus</name>
    <dbReference type="NCBI Taxonomy" id="1008152"/>
    <lineage>
        <taxon>Archaea</taxon>
        <taxon>Methanobacteriati</taxon>
        <taxon>Methanobacteriota</taxon>
        <taxon>Stenosarchaea group</taxon>
        <taxon>Halobacteria</taxon>
        <taxon>Halobacteriales</taxon>
        <taxon>Haladaptataceae</taxon>
        <taxon>Haladaptatus</taxon>
    </lineage>
</organism>
<evidence type="ECO:0000259" key="1">
    <source>
        <dbReference type="Pfam" id="PF12802"/>
    </source>
</evidence>
<evidence type="ECO:0000313" key="3">
    <source>
        <dbReference type="Proteomes" id="UP001501729"/>
    </source>
</evidence>
<evidence type="ECO:0000313" key="2">
    <source>
        <dbReference type="EMBL" id="GAA5049256.1"/>
    </source>
</evidence>